<evidence type="ECO:0000313" key="2">
    <source>
        <dbReference type="EMBL" id="MEB3961021.1"/>
    </source>
</evidence>
<organism evidence="2 3">
    <name type="scientific">Streptomyces kunmingensis</name>
    <dbReference type="NCBI Taxonomy" id="68225"/>
    <lineage>
        <taxon>Bacteria</taxon>
        <taxon>Bacillati</taxon>
        <taxon>Actinomycetota</taxon>
        <taxon>Actinomycetes</taxon>
        <taxon>Kitasatosporales</taxon>
        <taxon>Streptomycetaceae</taxon>
        <taxon>Streptomyces</taxon>
    </lineage>
</organism>
<feature type="non-terminal residue" evidence="2">
    <location>
        <position position="88"/>
    </location>
</feature>
<evidence type="ECO:0000313" key="3">
    <source>
        <dbReference type="Proteomes" id="UP001352223"/>
    </source>
</evidence>
<dbReference type="EMBL" id="JAOZYB010000075">
    <property type="protein sequence ID" value="MEB3961021.1"/>
    <property type="molecule type" value="Genomic_DNA"/>
</dbReference>
<keyword evidence="1" id="KW-0175">Coiled coil</keyword>
<evidence type="ECO:0000256" key="1">
    <source>
        <dbReference type="SAM" id="Coils"/>
    </source>
</evidence>
<keyword evidence="3" id="KW-1185">Reference proteome</keyword>
<comment type="caution">
    <text evidence="2">The sequence shown here is derived from an EMBL/GenBank/DDBJ whole genome shotgun (WGS) entry which is preliminary data.</text>
</comment>
<feature type="coiled-coil region" evidence="1">
    <location>
        <begin position="18"/>
        <end position="58"/>
    </location>
</feature>
<proteinExistence type="predicted"/>
<dbReference type="Proteomes" id="UP001352223">
    <property type="component" value="Unassembled WGS sequence"/>
</dbReference>
<accession>A0ABU6CAD5</accession>
<protein>
    <submittedName>
        <fullName evidence="2">Uncharacterized protein</fullName>
    </submittedName>
</protein>
<gene>
    <name evidence="2" type="ORF">OKJ48_12310</name>
</gene>
<sequence>MTSPSAATLRSRYVVQAASDLEENRRRQQELAEKVKMLQQEEALLVDIMNLAERYEGESSTSTPAKAASGGESRQPLLGTLLMGLLAA</sequence>
<name>A0ABU6CAD5_9ACTN</name>
<reference evidence="2 3" key="1">
    <citation type="submission" date="2022-10" db="EMBL/GenBank/DDBJ databases">
        <authorList>
            <person name="Xie J."/>
            <person name="Shen N."/>
        </authorList>
    </citation>
    <scope>NUCLEOTIDE SEQUENCE [LARGE SCALE GENOMIC DNA]</scope>
    <source>
        <strain evidence="2 3">DSM 41681</strain>
    </source>
</reference>